<protein>
    <submittedName>
        <fullName evidence="1">Uncharacterized protein</fullName>
    </submittedName>
</protein>
<proteinExistence type="predicted"/>
<sequence>MHNRSNIHRRQLRGSNQRIKLHMRSPRHIKQSRRHIQNLTHIIQSRIRNRAFSQQILNPTHRQQPQRATKISSQRQIQHQNSCHLNLIRNINRHTPRHINTQNHRLPRDHPHLTPNQIRKQIPDRFRRRNLQLTQDNTPPNISVNTSAVNGLAIKNIAPALAAISRISGEPSEVTNPNGT</sequence>
<comment type="caution">
    <text evidence="1">The sequence shown here is derived from an EMBL/GenBank/DDBJ whole genome shotgun (WGS) entry which is preliminary data.</text>
</comment>
<dbReference type="EMBL" id="MLJW01001012">
    <property type="protein sequence ID" value="OIQ80787.1"/>
    <property type="molecule type" value="Genomic_DNA"/>
</dbReference>
<organism evidence="1">
    <name type="scientific">mine drainage metagenome</name>
    <dbReference type="NCBI Taxonomy" id="410659"/>
    <lineage>
        <taxon>unclassified sequences</taxon>
        <taxon>metagenomes</taxon>
        <taxon>ecological metagenomes</taxon>
    </lineage>
</organism>
<evidence type="ECO:0000313" key="1">
    <source>
        <dbReference type="EMBL" id="OIQ80787.1"/>
    </source>
</evidence>
<dbReference type="AlphaFoldDB" id="A0A1J5QTG8"/>
<reference evidence="1" key="1">
    <citation type="submission" date="2016-10" db="EMBL/GenBank/DDBJ databases">
        <title>Sequence of Gallionella enrichment culture.</title>
        <authorList>
            <person name="Poehlein A."/>
            <person name="Muehling M."/>
            <person name="Daniel R."/>
        </authorList>
    </citation>
    <scope>NUCLEOTIDE SEQUENCE</scope>
</reference>
<gene>
    <name evidence="1" type="ORF">GALL_374520</name>
</gene>
<accession>A0A1J5QTG8</accession>
<name>A0A1J5QTG8_9ZZZZ</name>